<organism evidence="16 17">
    <name type="scientific">Litorivicinus lipolyticus</name>
    <dbReference type="NCBI Taxonomy" id="418701"/>
    <lineage>
        <taxon>Bacteria</taxon>
        <taxon>Pseudomonadati</taxon>
        <taxon>Pseudomonadota</taxon>
        <taxon>Gammaproteobacteria</taxon>
        <taxon>Oceanospirillales</taxon>
        <taxon>Litorivicinaceae</taxon>
        <taxon>Litorivicinus</taxon>
    </lineage>
</organism>
<evidence type="ECO:0000256" key="3">
    <source>
        <dbReference type="ARBA" id="ARBA00006434"/>
    </source>
</evidence>
<dbReference type="EC" id="2.7.13.3" evidence="4"/>
<feature type="transmembrane region" description="Helical" evidence="12">
    <location>
        <begin position="401"/>
        <end position="421"/>
    </location>
</feature>
<dbReference type="InterPro" id="IPR038377">
    <property type="entry name" value="Na/Glc_symporter_sf"/>
</dbReference>
<dbReference type="InterPro" id="IPR035965">
    <property type="entry name" value="PAS-like_dom_sf"/>
</dbReference>
<keyword evidence="10 12" id="KW-0472">Membrane</keyword>
<dbReference type="PRINTS" id="PR00344">
    <property type="entry name" value="BCTRLSENSOR"/>
</dbReference>
<feature type="transmembrane region" description="Helical" evidence="12">
    <location>
        <begin position="152"/>
        <end position="172"/>
    </location>
</feature>
<evidence type="ECO:0000256" key="12">
    <source>
        <dbReference type="SAM" id="Phobius"/>
    </source>
</evidence>
<feature type="transmembrane region" description="Helical" evidence="12">
    <location>
        <begin position="368"/>
        <end position="389"/>
    </location>
</feature>
<proteinExistence type="inferred from homology"/>
<dbReference type="PROSITE" id="PS50110">
    <property type="entry name" value="RESPONSE_REGULATORY"/>
    <property type="match status" value="1"/>
</dbReference>
<keyword evidence="6" id="KW-0808">Transferase</keyword>
<name>A0A5Q2QEB9_9GAMM</name>
<feature type="domain" description="Response regulatory" evidence="14">
    <location>
        <begin position="1163"/>
        <end position="1279"/>
    </location>
</feature>
<evidence type="ECO:0000256" key="10">
    <source>
        <dbReference type="ARBA" id="ARBA00023136"/>
    </source>
</evidence>
<dbReference type="Gene3D" id="1.20.1730.10">
    <property type="entry name" value="Sodium/glucose cotransporter"/>
    <property type="match status" value="1"/>
</dbReference>
<dbReference type="GO" id="GO:0009927">
    <property type="term" value="F:histidine phosphotransfer kinase activity"/>
    <property type="evidence" value="ECO:0007669"/>
    <property type="project" value="TreeGrafter"/>
</dbReference>
<dbReference type="NCBIfam" id="NF041832">
    <property type="entry name" value="near_NosP_CTERM"/>
    <property type="match status" value="1"/>
</dbReference>
<evidence type="ECO:0000313" key="16">
    <source>
        <dbReference type="EMBL" id="QGG80376.1"/>
    </source>
</evidence>
<dbReference type="InterPro" id="IPR003594">
    <property type="entry name" value="HATPase_dom"/>
</dbReference>
<dbReference type="SMART" id="SM00387">
    <property type="entry name" value="HATPase_c"/>
    <property type="match status" value="1"/>
</dbReference>
<feature type="transmembrane region" description="Helical" evidence="12">
    <location>
        <begin position="428"/>
        <end position="446"/>
    </location>
</feature>
<keyword evidence="8" id="KW-0418">Kinase</keyword>
<evidence type="ECO:0000256" key="7">
    <source>
        <dbReference type="ARBA" id="ARBA00022692"/>
    </source>
</evidence>
<dbReference type="InterPro" id="IPR011006">
    <property type="entry name" value="CheY-like_superfamily"/>
</dbReference>
<dbReference type="CDD" id="cd00156">
    <property type="entry name" value="REC"/>
    <property type="match status" value="1"/>
</dbReference>
<dbReference type="PANTHER" id="PTHR43047:SF9">
    <property type="entry name" value="HISTIDINE KINASE"/>
    <property type="match status" value="1"/>
</dbReference>
<dbReference type="SMART" id="SM00448">
    <property type="entry name" value="REC"/>
    <property type="match status" value="1"/>
</dbReference>
<evidence type="ECO:0000256" key="11">
    <source>
        <dbReference type="PROSITE-ProRule" id="PRU00169"/>
    </source>
</evidence>
<dbReference type="Gene3D" id="1.10.287.130">
    <property type="match status" value="1"/>
</dbReference>
<dbReference type="NCBIfam" id="TIGR00229">
    <property type="entry name" value="sensory_box"/>
    <property type="match status" value="1"/>
</dbReference>
<dbReference type="SUPFAM" id="SSF52172">
    <property type="entry name" value="CheY-like"/>
    <property type="match status" value="1"/>
</dbReference>
<dbReference type="SUPFAM" id="SSF55785">
    <property type="entry name" value="PYP-like sensor domain (PAS domain)"/>
    <property type="match status" value="2"/>
</dbReference>
<dbReference type="InterPro" id="IPR001734">
    <property type="entry name" value="Na/solute_symporter"/>
</dbReference>
<gene>
    <name evidence="16" type="ORF">GH975_07255</name>
</gene>
<evidence type="ECO:0000256" key="5">
    <source>
        <dbReference type="ARBA" id="ARBA00022553"/>
    </source>
</evidence>
<dbReference type="Gene3D" id="3.40.50.2300">
    <property type="match status" value="1"/>
</dbReference>
<comment type="catalytic activity">
    <reaction evidence="1">
        <text>ATP + protein L-histidine = ADP + protein N-phospho-L-histidine.</text>
        <dbReference type="EC" id="2.7.13.3"/>
    </reaction>
</comment>
<feature type="transmembrane region" description="Helical" evidence="12">
    <location>
        <begin position="321"/>
        <end position="347"/>
    </location>
</feature>
<dbReference type="Gene3D" id="3.30.565.10">
    <property type="entry name" value="Histidine kinase-like ATPase, C-terminal domain"/>
    <property type="match status" value="1"/>
</dbReference>
<evidence type="ECO:0000256" key="2">
    <source>
        <dbReference type="ARBA" id="ARBA00004141"/>
    </source>
</evidence>
<dbReference type="Pfam" id="PF08448">
    <property type="entry name" value="PAS_4"/>
    <property type="match status" value="1"/>
</dbReference>
<dbReference type="InterPro" id="IPR036097">
    <property type="entry name" value="HisK_dim/P_sf"/>
</dbReference>
<dbReference type="SUPFAM" id="SSF47384">
    <property type="entry name" value="Homodimeric domain of signal transducing histidine kinase"/>
    <property type="match status" value="1"/>
</dbReference>
<keyword evidence="5 11" id="KW-0597">Phosphoprotein</keyword>
<dbReference type="Proteomes" id="UP000388235">
    <property type="component" value="Chromosome"/>
</dbReference>
<dbReference type="Gene3D" id="3.30.450.20">
    <property type="entry name" value="PAS domain"/>
    <property type="match status" value="2"/>
</dbReference>
<dbReference type="GO" id="GO:0005886">
    <property type="term" value="C:plasma membrane"/>
    <property type="evidence" value="ECO:0007669"/>
    <property type="project" value="TreeGrafter"/>
</dbReference>
<evidence type="ECO:0000256" key="9">
    <source>
        <dbReference type="ARBA" id="ARBA00022989"/>
    </source>
</evidence>
<dbReference type="PROSITE" id="PS50112">
    <property type="entry name" value="PAS"/>
    <property type="match status" value="1"/>
</dbReference>
<dbReference type="InterPro" id="IPR004358">
    <property type="entry name" value="Sig_transdc_His_kin-like_C"/>
</dbReference>
<comment type="similarity">
    <text evidence="3">Belongs to the sodium:solute symporter (SSF) (TC 2.A.21) family.</text>
</comment>
<keyword evidence="7 12" id="KW-0812">Transmembrane</keyword>
<feature type="transmembrane region" description="Helical" evidence="12">
    <location>
        <begin position="6"/>
        <end position="24"/>
    </location>
</feature>
<dbReference type="PANTHER" id="PTHR43047">
    <property type="entry name" value="TWO-COMPONENT HISTIDINE PROTEIN KINASE"/>
    <property type="match status" value="1"/>
</dbReference>
<dbReference type="PROSITE" id="PS50283">
    <property type="entry name" value="NA_SOLUT_SYMP_3"/>
    <property type="match status" value="1"/>
</dbReference>
<evidence type="ECO:0000259" key="14">
    <source>
        <dbReference type="PROSITE" id="PS50110"/>
    </source>
</evidence>
<dbReference type="Pfam" id="PF00512">
    <property type="entry name" value="HisKA"/>
    <property type="match status" value="1"/>
</dbReference>
<dbReference type="Pfam" id="PF12860">
    <property type="entry name" value="PAS_7"/>
    <property type="match status" value="1"/>
</dbReference>
<evidence type="ECO:0000313" key="17">
    <source>
        <dbReference type="Proteomes" id="UP000388235"/>
    </source>
</evidence>
<dbReference type="GO" id="GO:0022857">
    <property type="term" value="F:transmembrane transporter activity"/>
    <property type="evidence" value="ECO:0007669"/>
    <property type="project" value="InterPro"/>
</dbReference>
<reference evidence="16 17" key="1">
    <citation type="submission" date="2019-11" db="EMBL/GenBank/DDBJ databases">
        <authorList>
            <person name="Khan S.A."/>
            <person name="Jeon C.O."/>
            <person name="Chun B.H."/>
        </authorList>
    </citation>
    <scope>NUCLEOTIDE SEQUENCE [LARGE SCALE GENOMIC DNA]</scope>
    <source>
        <strain evidence="16 17">IMCC 1097</strain>
    </source>
</reference>
<dbReference type="CDD" id="cd00130">
    <property type="entry name" value="PAS"/>
    <property type="match status" value="2"/>
</dbReference>
<accession>A0A5Q2QEB9</accession>
<dbReference type="InterPro" id="IPR036890">
    <property type="entry name" value="HATPase_C_sf"/>
</dbReference>
<dbReference type="SMART" id="SM00091">
    <property type="entry name" value="PAS"/>
    <property type="match status" value="2"/>
</dbReference>
<dbReference type="OrthoDB" id="9764438at2"/>
<dbReference type="InterPro" id="IPR003661">
    <property type="entry name" value="HisK_dim/P_dom"/>
</dbReference>
<protein>
    <recommendedName>
        <fullName evidence="4">histidine kinase</fullName>
        <ecNumber evidence="4">2.7.13.3</ecNumber>
    </recommendedName>
</protein>
<keyword evidence="17" id="KW-1185">Reference proteome</keyword>
<evidence type="ECO:0000256" key="8">
    <source>
        <dbReference type="ARBA" id="ARBA00022777"/>
    </source>
</evidence>
<dbReference type="PROSITE" id="PS50109">
    <property type="entry name" value="HIS_KIN"/>
    <property type="match status" value="1"/>
</dbReference>
<dbReference type="GO" id="GO:0000155">
    <property type="term" value="F:phosphorelay sensor kinase activity"/>
    <property type="evidence" value="ECO:0007669"/>
    <property type="project" value="InterPro"/>
</dbReference>
<dbReference type="InterPro" id="IPR005467">
    <property type="entry name" value="His_kinase_dom"/>
</dbReference>
<feature type="domain" description="Histidine kinase" evidence="13">
    <location>
        <begin position="927"/>
        <end position="1139"/>
    </location>
</feature>
<evidence type="ECO:0000256" key="4">
    <source>
        <dbReference type="ARBA" id="ARBA00012438"/>
    </source>
</evidence>
<feature type="transmembrane region" description="Helical" evidence="12">
    <location>
        <begin position="193"/>
        <end position="215"/>
    </location>
</feature>
<feature type="transmembrane region" description="Helical" evidence="12">
    <location>
        <begin position="112"/>
        <end position="132"/>
    </location>
</feature>
<evidence type="ECO:0000256" key="6">
    <source>
        <dbReference type="ARBA" id="ARBA00022679"/>
    </source>
</evidence>
<dbReference type="Pfam" id="PF00072">
    <property type="entry name" value="Response_reg"/>
    <property type="match status" value="1"/>
</dbReference>
<dbReference type="KEGG" id="llp:GH975_07255"/>
<feature type="transmembrane region" description="Helical" evidence="12">
    <location>
        <begin position="61"/>
        <end position="83"/>
    </location>
</feature>
<dbReference type="FunFam" id="3.30.565.10:FF:000049">
    <property type="entry name" value="Two-component sensor histidine kinase"/>
    <property type="match status" value="1"/>
</dbReference>
<dbReference type="InterPro" id="IPR001789">
    <property type="entry name" value="Sig_transdc_resp-reg_receiver"/>
</dbReference>
<dbReference type="InterPro" id="IPR013656">
    <property type="entry name" value="PAS_4"/>
</dbReference>
<feature type="domain" description="PAS" evidence="15">
    <location>
        <begin position="748"/>
        <end position="818"/>
    </location>
</feature>
<sequence length="1284" mass="141052">MFSPYSLLALSLFYVLFLFAVAIWGDRKRAKPLHPLVYALAIGVYCTSWTFYGAVGTAANQGWGFLPIYLGPALTFLLAWSLFKKIGVLTDTHGISSIADFIATRYGKAQPVAVLITLAAVLTVVPYIALQLKAISNAWFTLAPASRDGTDPALLATVLLIIFAIAFGTARLSRREHHRGMMLSLAFESSIKLIAFAAVSIGASGALFGDIGTLFSRAATTPNARPLFETDFTTPIFLTQTLLGALAIICLPRQFQISFVESGGAQRTDMARWVMPIYLGAFALLVLPIAAAGLMTFGASVSPDSYVLLLPLAADLPALALLAYIGGLSAGVGMIIAATLALSTMVCNELVVPAYVRYVRSSEQDLSGLILASRRWAIAGIMMMAWLYYENAPAGSSLASIGLLAFIGAAQFGPALIAGLYWRGANRYGAFGGILTGILVWLYTLALPSFNGMTSHQAILWNDRIGFSGLAHLDPVTHATLWSLGLNVLVFVLVSLLTRPNFTDRMQASIMVDSAAVTSTPKAWRGVLTVGDLEVLLARYLGEDAARTAWHEIQDELGIKFERSTLEASPELMTLVERRLAGALGASSARLVLDSRIKGRTVKADELVSVVEESNRALQSSREQLHAALENLAPGVSVIDANKRLVAWNRRYQEIFDYPSSLLQVGQPIETLLRYNATRNFFGEGDHEAQIQRRVEHLSHARSHRRISYLPTGTVIELSGNPMPDGGFVTSFYDITELKRNESALKQSEANIRLYTDNVPIMLAYLDNDRRILFVNQSFEEIMGFRRDAILGKHAWEVFSESEYALRQPHMARALQGERQSFEVSIEFMDMERFYEAVYVPHQVDSRVLGLFIMYQDVTERRMAEAMLKTANETLEERVSSRTHELSNLNVQLMQENRIRARTERDLTLAKAEAERANLSKTRFLAAASHDLMQPLNAARLFAAALERQVSGEAVQMAKNLDSSLDNAEELLGTLLEISKLDAGATKFNPQALNVRPLFEQLAAEFNALSHEKGLTLRARARDAWVYAEPLMVRRVLQNFLSNALRYTRQGKVLLGTRISGGHVELQVWDTGIGIAQQDQARVFDEFARLESGRAQHQKGMGLGLSISIRLAKLMGGEVRLHSTENRGTCFSLRLPLTDKRAQPKASPALNTRRTSAKLQGLRVLCLDNEPMILEGMAQLLGDWGCTVWPVQSGDDAMRVIEQNGRPDLLILDYHLDNNATGLEALAAIKGVVPQCPPSILLTADRTEETRTAALEAGARVMNKPVKPAGLRALMSSLAPPPRD</sequence>
<dbReference type="CDD" id="cd00082">
    <property type="entry name" value="HisKA"/>
    <property type="match status" value="1"/>
</dbReference>
<feature type="modified residue" description="4-aspartylphosphate" evidence="11">
    <location>
        <position position="1213"/>
    </location>
</feature>
<dbReference type="SMART" id="SM00388">
    <property type="entry name" value="HisKA"/>
    <property type="match status" value="1"/>
</dbReference>
<evidence type="ECO:0000259" key="13">
    <source>
        <dbReference type="PROSITE" id="PS50109"/>
    </source>
</evidence>
<dbReference type="InterPro" id="IPR000014">
    <property type="entry name" value="PAS"/>
</dbReference>
<keyword evidence="9 12" id="KW-1133">Transmembrane helix</keyword>
<evidence type="ECO:0000256" key="1">
    <source>
        <dbReference type="ARBA" id="ARBA00000085"/>
    </source>
</evidence>
<comment type="subcellular location">
    <subcellularLocation>
        <location evidence="2">Membrane</location>
        <topology evidence="2">Multi-pass membrane protein</topology>
    </subcellularLocation>
</comment>
<dbReference type="EMBL" id="CP045871">
    <property type="protein sequence ID" value="QGG80376.1"/>
    <property type="molecule type" value="Genomic_DNA"/>
</dbReference>
<feature type="transmembrane region" description="Helical" evidence="12">
    <location>
        <begin position="273"/>
        <end position="301"/>
    </location>
</feature>
<dbReference type="CDD" id="cd10322">
    <property type="entry name" value="SLC5sbd"/>
    <property type="match status" value="1"/>
</dbReference>
<dbReference type="SUPFAM" id="SSF55874">
    <property type="entry name" value="ATPase domain of HSP90 chaperone/DNA topoisomerase II/histidine kinase"/>
    <property type="match status" value="1"/>
</dbReference>
<feature type="transmembrane region" description="Helical" evidence="12">
    <location>
        <begin position="235"/>
        <end position="252"/>
    </location>
</feature>
<evidence type="ECO:0000259" key="15">
    <source>
        <dbReference type="PROSITE" id="PS50112"/>
    </source>
</evidence>
<dbReference type="RefSeq" id="WP_153713880.1">
    <property type="nucleotide sequence ID" value="NZ_CP045871.1"/>
</dbReference>
<dbReference type="Pfam" id="PF02518">
    <property type="entry name" value="HATPase_c"/>
    <property type="match status" value="1"/>
</dbReference>
<feature type="transmembrane region" description="Helical" evidence="12">
    <location>
        <begin position="36"/>
        <end position="55"/>
    </location>
</feature>